<protein>
    <submittedName>
        <fullName evidence="1">Uncharacterized protein</fullName>
    </submittedName>
</protein>
<comment type="caution">
    <text evidence="1">The sequence shown here is derived from an EMBL/GenBank/DDBJ whole genome shotgun (WGS) entry which is preliminary data.</text>
</comment>
<gene>
    <name evidence="1" type="ORF">bcere0026_4450</name>
</gene>
<evidence type="ECO:0000313" key="1">
    <source>
        <dbReference type="EMBL" id="EEL72525.1"/>
    </source>
</evidence>
<sequence length="44" mass="5130">MYKYNREEFEKKFLEITKLPADNVVISTGGIGFNFMSPGWRDSL</sequence>
<reference evidence="1" key="1">
    <citation type="journal article" date="2012" name="Genome Res.">
        <title>Genomic characterization of the Bacillus cereus sensu lato species: Backdrop to the evolution of Bacillus anthracis.</title>
        <authorList>
            <person name="Zwick M.E."/>
            <person name="Joseph S.J."/>
            <person name="Didelot X."/>
            <person name="Chen P.E."/>
            <person name="Bishop-Lilly K.A."/>
            <person name="Stewart A.C."/>
            <person name="Willner K."/>
            <person name="Nolan N."/>
            <person name="Lentz S."/>
            <person name="Thomason M.K."/>
            <person name="Sozhamannan S."/>
            <person name="Mateczun A.J."/>
            <person name="Du L."/>
            <person name="Read T.D."/>
        </authorList>
    </citation>
    <scope>NUCLEOTIDE SEQUENCE [LARGE SCALE GENOMIC DNA]</scope>
    <source>
        <strain evidence="1">AH603</strain>
    </source>
</reference>
<dbReference type="AlphaFoldDB" id="C2XP46"/>
<organism evidence="1">
    <name type="scientific">Bacillus mycoides</name>
    <dbReference type="NCBI Taxonomy" id="1405"/>
    <lineage>
        <taxon>Bacteria</taxon>
        <taxon>Bacillati</taxon>
        <taxon>Bacillota</taxon>
        <taxon>Bacilli</taxon>
        <taxon>Bacillales</taxon>
        <taxon>Bacillaceae</taxon>
        <taxon>Bacillus</taxon>
        <taxon>Bacillus cereus group</taxon>
    </lineage>
</organism>
<dbReference type="HOGENOM" id="CLU_3212044_0_0_9"/>
<dbReference type="EMBL" id="ACMP01000020">
    <property type="protein sequence ID" value="EEL72525.1"/>
    <property type="molecule type" value="Genomic_DNA"/>
</dbReference>
<proteinExistence type="predicted"/>
<dbReference type="InterPro" id="IPR024979">
    <property type="entry name" value="DUF3884"/>
</dbReference>
<name>C2XP46_BACMY</name>
<dbReference type="Proteomes" id="UP000001753">
    <property type="component" value="Chromosome"/>
</dbReference>
<accession>C2XP46</accession>
<dbReference type="Pfam" id="PF13024">
    <property type="entry name" value="DUF3884"/>
    <property type="match status" value="1"/>
</dbReference>